<dbReference type="Gene3D" id="1.10.10.10">
    <property type="entry name" value="Winged helix-like DNA-binding domain superfamily/Winged helix DNA-binding domain"/>
    <property type="match status" value="1"/>
</dbReference>
<dbReference type="InterPro" id="IPR038723">
    <property type="entry name" value="ArnR1-like_HTH"/>
</dbReference>
<organism evidence="2">
    <name type="scientific">marine metagenome</name>
    <dbReference type="NCBI Taxonomy" id="408172"/>
    <lineage>
        <taxon>unclassified sequences</taxon>
        <taxon>metagenomes</taxon>
        <taxon>ecological metagenomes</taxon>
    </lineage>
</organism>
<dbReference type="EMBL" id="UINC01010428">
    <property type="protein sequence ID" value="SVA46391.1"/>
    <property type="molecule type" value="Genomic_DNA"/>
</dbReference>
<feature type="domain" description="ArnR1-like winged helix-turn-helix" evidence="1">
    <location>
        <begin position="27"/>
        <end position="106"/>
    </location>
</feature>
<evidence type="ECO:0000259" key="1">
    <source>
        <dbReference type="Pfam" id="PF14947"/>
    </source>
</evidence>
<sequence>MRSAVMFHDVPDKAHYIIKSMSKQQYRSEMGIMGDILDVTMDGGQQGVIVSAISRRANLSHYSVLDKCEKLITAGLMESRRNERNRLFKITEKGLGFIKEFQRFQTIVDSMNLRY</sequence>
<dbReference type="InterPro" id="IPR036390">
    <property type="entry name" value="WH_DNA-bd_sf"/>
</dbReference>
<proteinExistence type="predicted"/>
<dbReference type="AlphaFoldDB" id="A0A381W204"/>
<protein>
    <recommendedName>
        <fullName evidence="1">ArnR1-like winged helix-turn-helix domain-containing protein</fullName>
    </recommendedName>
</protein>
<gene>
    <name evidence="2" type="ORF">METZ01_LOCUS99245</name>
</gene>
<dbReference type="InterPro" id="IPR036388">
    <property type="entry name" value="WH-like_DNA-bd_sf"/>
</dbReference>
<accession>A0A381W204</accession>
<reference evidence="2" key="1">
    <citation type="submission" date="2018-05" db="EMBL/GenBank/DDBJ databases">
        <authorList>
            <person name="Lanie J.A."/>
            <person name="Ng W.-L."/>
            <person name="Kazmierczak K.M."/>
            <person name="Andrzejewski T.M."/>
            <person name="Davidsen T.M."/>
            <person name="Wayne K.J."/>
            <person name="Tettelin H."/>
            <person name="Glass J.I."/>
            <person name="Rusch D."/>
            <person name="Podicherti R."/>
            <person name="Tsui H.-C.T."/>
            <person name="Winkler M.E."/>
        </authorList>
    </citation>
    <scope>NUCLEOTIDE SEQUENCE</scope>
</reference>
<dbReference type="SUPFAM" id="SSF46785">
    <property type="entry name" value="Winged helix' DNA-binding domain"/>
    <property type="match status" value="1"/>
</dbReference>
<evidence type="ECO:0000313" key="2">
    <source>
        <dbReference type="EMBL" id="SVA46391.1"/>
    </source>
</evidence>
<dbReference type="Pfam" id="PF14947">
    <property type="entry name" value="HTH_45"/>
    <property type="match status" value="1"/>
</dbReference>
<name>A0A381W204_9ZZZZ</name>